<keyword evidence="2" id="KW-1185">Reference proteome</keyword>
<comment type="caution">
    <text evidence="1">The sequence shown here is derived from an EMBL/GenBank/DDBJ whole genome shotgun (WGS) entry which is preliminary data.</text>
</comment>
<dbReference type="Proteomes" id="UP000649617">
    <property type="component" value="Unassembled WGS sequence"/>
</dbReference>
<protein>
    <submittedName>
        <fullName evidence="1">Uncharacterized protein</fullName>
    </submittedName>
</protein>
<dbReference type="OrthoDB" id="440875at2759"/>
<organism evidence="1 2">
    <name type="scientific">Symbiodinium pilosum</name>
    <name type="common">Dinoflagellate</name>
    <dbReference type="NCBI Taxonomy" id="2952"/>
    <lineage>
        <taxon>Eukaryota</taxon>
        <taxon>Sar</taxon>
        <taxon>Alveolata</taxon>
        <taxon>Dinophyceae</taxon>
        <taxon>Suessiales</taxon>
        <taxon>Symbiodiniaceae</taxon>
        <taxon>Symbiodinium</taxon>
    </lineage>
</organism>
<dbReference type="AlphaFoldDB" id="A0A812Y062"/>
<gene>
    <name evidence="1" type="ORF">SPIL2461_LOCUS22040</name>
</gene>
<evidence type="ECO:0000313" key="1">
    <source>
        <dbReference type="EMBL" id="CAE7757411.1"/>
    </source>
</evidence>
<dbReference type="EMBL" id="CAJNIZ010046826">
    <property type="protein sequence ID" value="CAE7757411.1"/>
    <property type="molecule type" value="Genomic_DNA"/>
</dbReference>
<name>A0A812Y062_SYMPI</name>
<proteinExistence type="predicted"/>
<sequence length="180" mass="20958">MPIHRWESLIPNLIHVQAPKVLLLMWTQNIDLRMQVEMFELFAGKYIDARGVKRFVGNKKDLRASGSYSRVFGKRILELWDEERASTQPRLCLRQKTQVSQDLTDRELFSSLQLGDTWPDAELVQVWCYLYNNKNLMIPPTWQATMDAFHSELKETAPCPEPCVFCPSVICNLREITLEA</sequence>
<evidence type="ECO:0000313" key="2">
    <source>
        <dbReference type="Proteomes" id="UP000649617"/>
    </source>
</evidence>
<accession>A0A812Y062</accession>
<reference evidence="1" key="1">
    <citation type="submission" date="2021-02" db="EMBL/GenBank/DDBJ databases">
        <authorList>
            <person name="Dougan E. K."/>
            <person name="Rhodes N."/>
            <person name="Thang M."/>
            <person name="Chan C."/>
        </authorList>
    </citation>
    <scope>NUCLEOTIDE SEQUENCE</scope>
</reference>